<sequence length="114" mass="12595">MPPATAFLLIDCNFNTIHKTENTILKVSNCSLLLSPDLCLSPVVAAFSLTSETDKQALLEFKNHVISGSSDNLSSWSNLVHFCAWTCVMCGEVHYTVTTLKLNSLRLVGQFHLH</sequence>
<evidence type="ECO:0000259" key="4">
    <source>
        <dbReference type="Pfam" id="PF08263"/>
    </source>
</evidence>
<evidence type="ECO:0000256" key="1">
    <source>
        <dbReference type="ARBA" id="ARBA00022614"/>
    </source>
</evidence>
<dbReference type="PANTHER" id="PTHR48060">
    <property type="entry name" value="DNA DAMAGE-REPAIR/TOLERATION PROTEIN DRT100"/>
    <property type="match status" value="1"/>
</dbReference>
<dbReference type="InterPro" id="IPR013210">
    <property type="entry name" value="LRR_N_plant-typ"/>
</dbReference>
<protein>
    <recommendedName>
        <fullName evidence="4">Leucine-rich repeat-containing N-terminal plant-type domain-containing protein</fullName>
    </recommendedName>
</protein>
<feature type="domain" description="Leucine-rich repeat-containing N-terminal plant-type" evidence="4">
    <location>
        <begin position="52"/>
        <end position="90"/>
    </location>
</feature>
<gene>
    <name evidence="5" type="ORF">CDL15_Pgr019444</name>
</gene>
<name>A0A218XSQ8_PUNGR</name>
<proteinExistence type="predicted"/>
<dbReference type="PANTHER" id="PTHR48060:SF21">
    <property type="entry name" value="L DOMAIN-LIKE PROTEIN"/>
    <property type="match status" value="1"/>
</dbReference>
<dbReference type="Pfam" id="PF08263">
    <property type="entry name" value="LRRNT_2"/>
    <property type="match status" value="1"/>
</dbReference>
<keyword evidence="3" id="KW-0677">Repeat</keyword>
<evidence type="ECO:0000313" key="6">
    <source>
        <dbReference type="Proteomes" id="UP000197138"/>
    </source>
</evidence>
<dbReference type="Proteomes" id="UP000197138">
    <property type="component" value="Unassembled WGS sequence"/>
</dbReference>
<keyword evidence="2" id="KW-0732">Signal</keyword>
<reference evidence="6" key="1">
    <citation type="journal article" date="2017" name="Plant J.">
        <title>The pomegranate (Punica granatum L.) genome and the genomics of punicalagin biosynthesis.</title>
        <authorList>
            <person name="Qin G."/>
            <person name="Xu C."/>
            <person name="Ming R."/>
            <person name="Tang H."/>
            <person name="Guyot R."/>
            <person name="Kramer E.M."/>
            <person name="Hu Y."/>
            <person name="Yi X."/>
            <person name="Qi Y."/>
            <person name="Xu X."/>
            <person name="Gao Z."/>
            <person name="Pan H."/>
            <person name="Jian J."/>
            <person name="Tian Y."/>
            <person name="Yue Z."/>
            <person name="Xu Y."/>
        </authorList>
    </citation>
    <scope>NUCLEOTIDE SEQUENCE [LARGE SCALE GENOMIC DNA]</scope>
    <source>
        <strain evidence="6">cv. Dabenzi</strain>
    </source>
</reference>
<evidence type="ECO:0000256" key="3">
    <source>
        <dbReference type="ARBA" id="ARBA00022737"/>
    </source>
</evidence>
<dbReference type="AlphaFoldDB" id="A0A218XSQ8"/>
<evidence type="ECO:0000256" key="2">
    <source>
        <dbReference type="ARBA" id="ARBA00022729"/>
    </source>
</evidence>
<dbReference type="Gene3D" id="3.80.10.10">
    <property type="entry name" value="Ribonuclease Inhibitor"/>
    <property type="match status" value="1"/>
</dbReference>
<comment type="caution">
    <text evidence="5">The sequence shown here is derived from an EMBL/GenBank/DDBJ whole genome shotgun (WGS) entry which is preliminary data.</text>
</comment>
<evidence type="ECO:0000313" key="5">
    <source>
        <dbReference type="EMBL" id="OWM87860.1"/>
    </source>
</evidence>
<dbReference type="InterPro" id="IPR032675">
    <property type="entry name" value="LRR_dom_sf"/>
</dbReference>
<dbReference type="InterPro" id="IPR053211">
    <property type="entry name" value="DNA_repair-toleration"/>
</dbReference>
<accession>A0A218XSQ8</accession>
<organism evidence="5 6">
    <name type="scientific">Punica granatum</name>
    <name type="common">Pomegranate</name>
    <dbReference type="NCBI Taxonomy" id="22663"/>
    <lineage>
        <taxon>Eukaryota</taxon>
        <taxon>Viridiplantae</taxon>
        <taxon>Streptophyta</taxon>
        <taxon>Embryophyta</taxon>
        <taxon>Tracheophyta</taxon>
        <taxon>Spermatophyta</taxon>
        <taxon>Magnoliopsida</taxon>
        <taxon>eudicotyledons</taxon>
        <taxon>Gunneridae</taxon>
        <taxon>Pentapetalae</taxon>
        <taxon>rosids</taxon>
        <taxon>malvids</taxon>
        <taxon>Myrtales</taxon>
        <taxon>Lythraceae</taxon>
        <taxon>Punica</taxon>
    </lineage>
</organism>
<dbReference type="EMBL" id="MTKT01000805">
    <property type="protein sequence ID" value="OWM87860.1"/>
    <property type="molecule type" value="Genomic_DNA"/>
</dbReference>
<keyword evidence="1" id="KW-0433">Leucine-rich repeat</keyword>